<keyword evidence="3" id="KW-0863">Zinc-finger</keyword>
<dbReference type="GO" id="GO:0005634">
    <property type="term" value="C:nucleus"/>
    <property type="evidence" value="ECO:0007669"/>
    <property type="project" value="UniProtKB-SubCell"/>
</dbReference>
<dbReference type="InterPro" id="IPR052035">
    <property type="entry name" value="ZnF_BED_domain_contain"/>
</dbReference>
<evidence type="ECO:0000256" key="4">
    <source>
        <dbReference type="ARBA" id="ARBA00022833"/>
    </source>
</evidence>
<dbReference type="SUPFAM" id="SSF140996">
    <property type="entry name" value="Hermes dimerisation domain"/>
    <property type="match status" value="1"/>
</dbReference>
<dbReference type="RefSeq" id="XP_041188905.1">
    <property type="nucleotide sequence ID" value="XM_041331545.1"/>
</dbReference>
<dbReference type="PANTHER" id="PTHR46481:SF10">
    <property type="entry name" value="ZINC FINGER BED DOMAIN-CONTAINING PROTEIN 39"/>
    <property type="match status" value="1"/>
</dbReference>
<proteinExistence type="predicted"/>
<evidence type="ECO:0000256" key="5">
    <source>
        <dbReference type="ARBA" id="ARBA00023242"/>
    </source>
</evidence>
<evidence type="ECO:0000256" key="3">
    <source>
        <dbReference type="ARBA" id="ARBA00022771"/>
    </source>
</evidence>
<dbReference type="OrthoDB" id="2687121at2759"/>
<keyword evidence="5" id="KW-0539">Nucleus</keyword>
<evidence type="ECO:0000256" key="1">
    <source>
        <dbReference type="ARBA" id="ARBA00004123"/>
    </source>
</evidence>
<name>A0A9P7E229_9AGAM</name>
<dbReference type="GeneID" id="64625562"/>
<evidence type="ECO:0000256" key="2">
    <source>
        <dbReference type="ARBA" id="ARBA00022723"/>
    </source>
</evidence>
<keyword evidence="2" id="KW-0479">Metal-binding</keyword>
<dbReference type="EMBL" id="JABBWG010000036">
    <property type="protein sequence ID" value="KAG1808913.1"/>
    <property type="molecule type" value="Genomic_DNA"/>
</dbReference>
<comment type="subcellular location">
    <subcellularLocation>
        <location evidence="1">Nucleus</location>
    </subcellularLocation>
</comment>
<sequence>LQPSGSIFTAFARKDKEPVSYSHCSHTNPQVCARLVQWLTESNRPLNIINDRALQDLLTAGRPSIQLPSRFTISRDIKASFEKCSDQIGKLLREYPGRLHFATDAWTLPNHRAFVAWTVHLEFNGEMLCFLLDIVELAEVCDIYLAVPSMRVF</sequence>
<comment type="caution">
    <text evidence="6">The sequence shown here is derived from an EMBL/GenBank/DDBJ whole genome shotgun (WGS) entry which is preliminary data.</text>
</comment>
<organism evidence="6 7">
    <name type="scientific">Suillus subaureus</name>
    <dbReference type="NCBI Taxonomy" id="48587"/>
    <lineage>
        <taxon>Eukaryota</taxon>
        <taxon>Fungi</taxon>
        <taxon>Dikarya</taxon>
        <taxon>Basidiomycota</taxon>
        <taxon>Agaricomycotina</taxon>
        <taxon>Agaricomycetes</taxon>
        <taxon>Agaricomycetidae</taxon>
        <taxon>Boletales</taxon>
        <taxon>Suillineae</taxon>
        <taxon>Suillaceae</taxon>
        <taxon>Suillus</taxon>
    </lineage>
</organism>
<dbReference type="AlphaFoldDB" id="A0A9P7E229"/>
<dbReference type="Proteomes" id="UP000807769">
    <property type="component" value="Unassembled WGS sequence"/>
</dbReference>
<reference evidence="6" key="1">
    <citation type="journal article" date="2020" name="New Phytol.">
        <title>Comparative genomics reveals dynamic genome evolution in host specialist ectomycorrhizal fungi.</title>
        <authorList>
            <person name="Lofgren L.A."/>
            <person name="Nguyen N.H."/>
            <person name="Vilgalys R."/>
            <person name="Ruytinx J."/>
            <person name="Liao H.L."/>
            <person name="Branco S."/>
            <person name="Kuo A."/>
            <person name="LaButti K."/>
            <person name="Lipzen A."/>
            <person name="Andreopoulos W."/>
            <person name="Pangilinan J."/>
            <person name="Riley R."/>
            <person name="Hundley H."/>
            <person name="Na H."/>
            <person name="Barry K."/>
            <person name="Grigoriev I.V."/>
            <person name="Stajich J.E."/>
            <person name="Kennedy P.G."/>
        </authorList>
    </citation>
    <scope>NUCLEOTIDE SEQUENCE</scope>
    <source>
        <strain evidence="6">MN1</strain>
    </source>
</reference>
<dbReference type="GO" id="GO:0008270">
    <property type="term" value="F:zinc ion binding"/>
    <property type="evidence" value="ECO:0007669"/>
    <property type="project" value="UniProtKB-KW"/>
</dbReference>
<evidence type="ECO:0000313" key="7">
    <source>
        <dbReference type="Proteomes" id="UP000807769"/>
    </source>
</evidence>
<dbReference type="PANTHER" id="PTHR46481">
    <property type="entry name" value="ZINC FINGER BED DOMAIN-CONTAINING PROTEIN 4"/>
    <property type="match status" value="1"/>
</dbReference>
<accession>A0A9P7E229</accession>
<evidence type="ECO:0000313" key="6">
    <source>
        <dbReference type="EMBL" id="KAG1808913.1"/>
    </source>
</evidence>
<feature type="non-terminal residue" evidence="6">
    <location>
        <position position="153"/>
    </location>
</feature>
<protein>
    <submittedName>
        <fullName evidence="6">Uncharacterized protein</fullName>
    </submittedName>
</protein>
<keyword evidence="4" id="KW-0862">Zinc</keyword>
<gene>
    <name evidence="6" type="ORF">BJ212DRAFT_1280192</name>
</gene>
<keyword evidence="7" id="KW-1185">Reference proteome</keyword>